<comment type="caution">
    <text evidence="1">The sequence shown here is derived from an EMBL/GenBank/DDBJ whole genome shotgun (WGS) entry which is preliminary data.</text>
</comment>
<dbReference type="AlphaFoldDB" id="A0AA35WMI3"/>
<evidence type="ECO:0000313" key="1">
    <source>
        <dbReference type="EMBL" id="CAI8019407.1"/>
    </source>
</evidence>
<keyword evidence="2" id="KW-1185">Reference proteome</keyword>
<dbReference type="EMBL" id="CASHTH010001751">
    <property type="protein sequence ID" value="CAI8019407.1"/>
    <property type="molecule type" value="Genomic_DNA"/>
</dbReference>
<evidence type="ECO:0000313" key="2">
    <source>
        <dbReference type="Proteomes" id="UP001174909"/>
    </source>
</evidence>
<proteinExistence type="predicted"/>
<organism evidence="1 2">
    <name type="scientific">Geodia barretti</name>
    <name type="common">Barrett's horny sponge</name>
    <dbReference type="NCBI Taxonomy" id="519541"/>
    <lineage>
        <taxon>Eukaryota</taxon>
        <taxon>Metazoa</taxon>
        <taxon>Porifera</taxon>
        <taxon>Demospongiae</taxon>
        <taxon>Heteroscleromorpha</taxon>
        <taxon>Tetractinellida</taxon>
        <taxon>Astrophorina</taxon>
        <taxon>Geodiidae</taxon>
        <taxon>Geodia</taxon>
    </lineage>
</organism>
<dbReference type="Proteomes" id="UP001174909">
    <property type="component" value="Unassembled WGS sequence"/>
</dbReference>
<gene>
    <name evidence="1" type="ORF">GBAR_LOCUS11666</name>
</gene>
<sequence length="46" mass="5530">RICSGYEQFCERHYKLTQKLINQGFRYAELCKAFIGFAKSHLHCKY</sequence>
<protein>
    <submittedName>
        <fullName evidence="1">Uncharacterized protein</fullName>
    </submittedName>
</protein>
<name>A0AA35WMI3_GEOBA</name>
<accession>A0AA35WMI3</accession>
<feature type="non-terminal residue" evidence="1">
    <location>
        <position position="1"/>
    </location>
</feature>
<reference evidence="1" key="1">
    <citation type="submission" date="2023-03" db="EMBL/GenBank/DDBJ databases">
        <authorList>
            <person name="Steffen K."/>
            <person name="Cardenas P."/>
        </authorList>
    </citation>
    <scope>NUCLEOTIDE SEQUENCE</scope>
</reference>